<proteinExistence type="inferred from homology"/>
<organism evidence="6 7">
    <name type="scientific">Neptuniibacter caesariensis</name>
    <dbReference type="NCBI Taxonomy" id="207954"/>
    <lineage>
        <taxon>Bacteria</taxon>
        <taxon>Pseudomonadati</taxon>
        <taxon>Pseudomonadota</taxon>
        <taxon>Gammaproteobacteria</taxon>
        <taxon>Oceanospirillales</taxon>
        <taxon>Oceanospirillaceae</taxon>
        <taxon>Neptuniibacter</taxon>
    </lineage>
</organism>
<dbReference type="EMBL" id="AAOW01000014">
    <property type="protein sequence ID" value="EAR60672.1"/>
    <property type="molecule type" value="Genomic_DNA"/>
</dbReference>
<dbReference type="Pfam" id="PF02630">
    <property type="entry name" value="SCO1-SenC"/>
    <property type="match status" value="1"/>
</dbReference>
<evidence type="ECO:0000259" key="5">
    <source>
        <dbReference type="PROSITE" id="PS51352"/>
    </source>
</evidence>
<evidence type="ECO:0000256" key="2">
    <source>
        <dbReference type="ARBA" id="ARBA00023008"/>
    </source>
</evidence>
<evidence type="ECO:0000313" key="6">
    <source>
        <dbReference type="EMBL" id="EAR60672.1"/>
    </source>
</evidence>
<sequence length="196" mass="21715">MKALRNLLLLTLMMLIGVAVAFYLRPQPVEQRIALGEKLGGDFTLQSQHGELKLEDYRGKVVLFFIGYASCPDICPTALAVASQGLHELNEAEQNQVSGIFMSVDPDRDSTEKLAKYAGFFHPNFTGATADRETIDKVVKQYGAFYRMVDMDNSAMGYAVDHSSRLYVIDKEGNLAKALVHATNPKELAAEIRNLL</sequence>
<feature type="domain" description="Thioredoxin" evidence="5">
    <location>
        <begin position="34"/>
        <end position="196"/>
    </location>
</feature>
<dbReference type="RefSeq" id="WP_007020344.1">
    <property type="nucleotide sequence ID" value="NZ_CH724125.1"/>
</dbReference>
<keyword evidence="7" id="KW-1185">Reference proteome</keyword>
<protein>
    <submittedName>
        <fullName evidence="6">Electron transport protein</fullName>
    </submittedName>
</protein>
<feature type="binding site" evidence="3">
    <location>
        <position position="71"/>
    </location>
    <ligand>
        <name>Cu cation</name>
        <dbReference type="ChEBI" id="CHEBI:23378"/>
    </ligand>
</feature>
<dbReference type="InterPro" id="IPR036249">
    <property type="entry name" value="Thioredoxin-like_sf"/>
</dbReference>
<feature type="disulfide bond" description="Redox-active" evidence="4">
    <location>
        <begin position="71"/>
        <end position="75"/>
    </location>
</feature>
<evidence type="ECO:0000313" key="7">
    <source>
        <dbReference type="Proteomes" id="UP000002171"/>
    </source>
</evidence>
<gene>
    <name evidence="6" type="ORF">MED92_13393</name>
</gene>
<dbReference type="InterPro" id="IPR003782">
    <property type="entry name" value="SCO1/SenC"/>
</dbReference>
<feature type="binding site" evidence="3">
    <location>
        <position position="75"/>
    </location>
    <ligand>
        <name>Cu cation</name>
        <dbReference type="ChEBI" id="CHEBI:23378"/>
    </ligand>
</feature>
<dbReference type="PANTHER" id="PTHR12151">
    <property type="entry name" value="ELECTRON TRANSPORT PROTIN SCO1/SENC FAMILY MEMBER"/>
    <property type="match status" value="1"/>
</dbReference>
<dbReference type="OrthoDB" id="9790194at2"/>
<dbReference type="PANTHER" id="PTHR12151:SF25">
    <property type="entry name" value="LINALOOL DEHYDRATASE_ISOMERASE DOMAIN-CONTAINING PROTEIN"/>
    <property type="match status" value="1"/>
</dbReference>
<evidence type="ECO:0000256" key="1">
    <source>
        <dbReference type="ARBA" id="ARBA00010996"/>
    </source>
</evidence>
<dbReference type="GO" id="GO:0046872">
    <property type="term" value="F:metal ion binding"/>
    <property type="evidence" value="ECO:0007669"/>
    <property type="project" value="UniProtKB-KW"/>
</dbReference>
<dbReference type="SUPFAM" id="SSF52833">
    <property type="entry name" value="Thioredoxin-like"/>
    <property type="match status" value="1"/>
</dbReference>
<evidence type="ECO:0000256" key="3">
    <source>
        <dbReference type="PIRSR" id="PIRSR603782-1"/>
    </source>
</evidence>
<dbReference type="Gene3D" id="3.40.30.10">
    <property type="entry name" value="Glutaredoxin"/>
    <property type="match status" value="1"/>
</dbReference>
<keyword evidence="2 3" id="KW-0186">Copper</keyword>
<dbReference type="PROSITE" id="PS51352">
    <property type="entry name" value="THIOREDOXIN_2"/>
    <property type="match status" value="1"/>
</dbReference>
<dbReference type="FunFam" id="3.40.30.10:FF:000013">
    <property type="entry name" value="Blast:Protein SCO1 homolog, mitochondrial"/>
    <property type="match status" value="1"/>
</dbReference>
<dbReference type="AlphaFoldDB" id="A0A7U8GQU2"/>
<accession>A0A7U8GQU2</accession>
<evidence type="ECO:0000256" key="4">
    <source>
        <dbReference type="PIRSR" id="PIRSR603782-2"/>
    </source>
</evidence>
<comment type="caution">
    <text evidence="6">The sequence shown here is derived from an EMBL/GenBank/DDBJ whole genome shotgun (WGS) entry which is preliminary data.</text>
</comment>
<feature type="binding site" evidence="3">
    <location>
        <position position="162"/>
    </location>
    <ligand>
        <name>Cu cation</name>
        <dbReference type="ChEBI" id="CHEBI:23378"/>
    </ligand>
</feature>
<comment type="similarity">
    <text evidence="1">Belongs to the SCO1/2 family.</text>
</comment>
<keyword evidence="3" id="KW-0479">Metal-binding</keyword>
<dbReference type="CDD" id="cd02968">
    <property type="entry name" value="SCO"/>
    <property type="match status" value="1"/>
</dbReference>
<dbReference type="InterPro" id="IPR013766">
    <property type="entry name" value="Thioredoxin_domain"/>
</dbReference>
<keyword evidence="4" id="KW-1015">Disulfide bond</keyword>
<reference evidence="6 7" key="1">
    <citation type="submission" date="2006-02" db="EMBL/GenBank/DDBJ databases">
        <authorList>
            <person name="Pinhassi J."/>
            <person name="Pedros-Alio C."/>
            <person name="Ferriera S."/>
            <person name="Johnson J."/>
            <person name="Kravitz S."/>
            <person name="Halpern A."/>
            <person name="Remington K."/>
            <person name="Beeson K."/>
            <person name="Tran B."/>
            <person name="Rogers Y.-H."/>
            <person name="Friedman R."/>
            <person name="Venter J.C."/>
        </authorList>
    </citation>
    <scope>NUCLEOTIDE SEQUENCE [LARGE SCALE GENOMIC DNA]</scope>
    <source>
        <strain evidence="6 7">MED92</strain>
    </source>
</reference>
<dbReference type="Proteomes" id="UP000002171">
    <property type="component" value="Unassembled WGS sequence"/>
</dbReference>
<name>A0A7U8GQU2_NEPCE</name>